<dbReference type="PANTHER" id="PTHR31115">
    <property type="entry name" value="OS05G0107300 PROTEIN"/>
    <property type="match status" value="1"/>
</dbReference>
<feature type="compositionally biased region" description="Basic and acidic residues" evidence="1">
    <location>
        <begin position="552"/>
        <end position="570"/>
    </location>
</feature>
<dbReference type="PANTHER" id="PTHR31115:SF3">
    <property type="entry name" value="EXPRESSED PROTEIN"/>
    <property type="match status" value="1"/>
</dbReference>
<organism evidence="2 3">
    <name type="scientific">Taxus chinensis</name>
    <name type="common">Chinese yew</name>
    <name type="synonym">Taxus wallichiana var. chinensis</name>
    <dbReference type="NCBI Taxonomy" id="29808"/>
    <lineage>
        <taxon>Eukaryota</taxon>
        <taxon>Viridiplantae</taxon>
        <taxon>Streptophyta</taxon>
        <taxon>Embryophyta</taxon>
        <taxon>Tracheophyta</taxon>
        <taxon>Spermatophyta</taxon>
        <taxon>Pinopsida</taxon>
        <taxon>Pinidae</taxon>
        <taxon>Conifers II</taxon>
        <taxon>Cupressales</taxon>
        <taxon>Taxaceae</taxon>
        <taxon>Taxus</taxon>
    </lineage>
</organism>
<feature type="non-terminal residue" evidence="2">
    <location>
        <position position="1438"/>
    </location>
</feature>
<dbReference type="EMBL" id="JAHRHJ020000004">
    <property type="protein sequence ID" value="KAH9317385.1"/>
    <property type="molecule type" value="Genomic_DNA"/>
</dbReference>
<feature type="compositionally biased region" description="Low complexity" evidence="1">
    <location>
        <begin position="536"/>
        <end position="545"/>
    </location>
</feature>
<proteinExistence type="predicted"/>
<feature type="compositionally biased region" description="Polar residues" evidence="1">
    <location>
        <begin position="189"/>
        <end position="200"/>
    </location>
</feature>
<feature type="region of interest" description="Disordered" evidence="1">
    <location>
        <begin position="1"/>
        <end position="37"/>
    </location>
</feature>
<dbReference type="InterPro" id="IPR019340">
    <property type="entry name" value="Histone_AcTrfase_su3"/>
</dbReference>
<sequence length="1438" mass="158317">MAGNPRFEISSNSPDGSNFTGYNGQRSHFSSASNLERSSSFRENIESRILTAGGNFPRGSTSLHGEHLPLSQVLLLDTLSMGDQKRQADLKKVTNSALGIVTEDPSLGPVQVKPLSSLGVEELKRVRMSVTENSVKARERAKFLNDAICKLDKYRSPMLPRKRSRTELSTSSPFDRSALGGNLLKAGPQNHTASNSTDLISQRPDDRKSTVPNKRVRTSLMDMRMEGRPNNLPRPSIMTDRERDMLRSGNAASQLEDKDRTLPAGSEGWEKTKLKGRRSGMKPDVSLNAVANRTLEGDRDYKRGIQQRPTTESRSRPSEGHGFRSGPVHGIVSMHKMENSSQPSGLNVRAMTRNESDSAIPANEKRDRFVCSEKDRAILKSSIKSNVRDENRVASPTTITKGKPSRAPRSGSGASANSSPNISRTSPTFDGWERTSNANRGQITAPSNSRKRPFPTGSSSVPVAQWAEQKPPKNQRTKRTNLVPPVSNRDDVTSLVEGSSNPDSGAKPDSTESNGQGFLRRSSNNTTIQQSRLKTEVVSSLAAFSESEESGAGDKCKDKNKKQGDTEEKIAPVSQKVGSLVLPPKKTKTVVKEESGDGVRRQGRSGRASTPLRVNVPPSGKLENVGTEKQLRSTRPGTDKMESKTGRPPTKKTSLDRKPVTRPRRPMNSGLPDFTGESDDDREELLAAVNAAINASDVACSGDFWKYMEPFFAFLTQDDLIFLKQQISEVEDVDTAVACPSGGNQNGKADLLCSTLPAASSPIILSKQRSLANGCVDIESLRPSSSLNAREDSERSSGKFRWLDKMLPLSQRLLSALIVEEEDEEANRILYDGSQDDCVRYTSEDSPYANCNQIGNETQSAGKVEPEIEPEVELKNWKHQMLDCSHYDHSFVNGHRNHITENIYSDDYRQGDIIVHSEILSFNAEFRGLDERHTHGGQRNQDELQSNCQTFGLISGIAAYDIQYQEMSLDQKILLELQSIGLFPESVPDLSQREDEEIKEDICKLKEELRQQVSKNKGHVHKLEKAVFKRREDEEREREILAMNKLVELAYNRHMGTRGTNASGAKSAGNKLTKQATLGFVKRTLAKCQMFKETGKSCFSEPPLKERIFSISSRETDKKLLGDAVEGDTANALIENAPALLDIKTSANPAIPSEHTARIVAHHTQKLENGDRELCNTVQGTATYTEQTVVKDEMWSTRVKKRELLLEEVRVAPALGTTLLGGAKGKRTERDREGKGQTKEILTRSGTARSGRPGLGNAKGERKNKPKPKQKTAQLSAAANGLLGKPAEAPKSSLTSNYCEKASDKMVKVKDELPASQNSVADDDGSHNNEGAIDLSHLQLPGMEDFVVNDDIGGQGQDLGSWLSFEDDALPDAAGDLMGLAVPMDDLADLKISQRFLRWNVYICSDQHVTLNQAINLYAFEQKYLISVHISMGSIINM</sequence>
<evidence type="ECO:0000313" key="3">
    <source>
        <dbReference type="Proteomes" id="UP000824469"/>
    </source>
</evidence>
<protein>
    <submittedName>
        <fullName evidence="2">Uncharacterized protein</fullName>
    </submittedName>
</protein>
<feature type="region of interest" description="Disordered" evidence="1">
    <location>
        <begin position="389"/>
        <end position="678"/>
    </location>
</feature>
<gene>
    <name evidence="2" type="ORF">KI387_019154</name>
</gene>
<dbReference type="Pfam" id="PF10198">
    <property type="entry name" value="Ada3"/>
    <property type="match status" value="1"/>
</dbReference>
<feature type="compositionally biased region" description="Basic and acidic residues" evidence="1">
    <location>
        <begin position="311"/>
        <end position="322"/>
    </location>
</feature>
<feature type="region of interest" description="Disordered" evidence="1">
    <location>
        <begin position="160"/>
        <end position="329"/>
    </location>
</feature>
<feature type="compositionally biased region" description="Low complexity" evidence="1">
    <location>
        <begin position="405"/>
        <end position="421"/>
    </location>
</feature>
<accession>A0AA38G8K1</accession>
<reference evidence="2 3" key="1">
    <citation type="journal article" date="2021" name="Nat. Plants">
        <title>The Taxus genome provides insights into paclitaxel biosynthesis.</title>
        <authorList>
            <person name="Xiong X."/>
            <person name="Gou J."/>
            <person name="Liao Q."/>
            <person name="Li Y."/>
            <person name="Zhou Q."/>
            <person name="Bi G."/>
            <person name="Li C."/>
            <person name="Du R."/>
            <person name="Wang X."/>
            <person name="Sun T."/>
            <person name="Guo L."/>
            <person name="Liang H."/>
            <person name="Lu P."/>
            <person name="Wu Y."/>
            <person name="Zhang Z."/>
            <person name="Ro D.K."/>
            <person name="Shang Y."/>
            <person name="Huang S."/>
            <person name="Yan J."/>
        </authorList>
    </citation>
    <scope>NUCLEOTIDE SEQUENCE [LARGE SCALE GENOMIC DNA]</scope>
    <source>
        <strain evidence="2">Ta-2019</strain>
    </source>
</reference>
<keyword evidence="3" id="KW-1185">Reference proteome</keyword>
<dbReference type="Proteomes" id="UP000824469">
    <property type="component" value="Unassembled WGS sequence"/>
</dbReference>
<feature type="compositionally biased region" description="Basic and acidic residues" evidence="1">
    <location>
        <begin position="1226"/>
        <end position="1242"/>
    </location>
</feature>
<name>A0AA38G8K1_TAXCH</name>
<feature type="compositionally biased region" description="Polar residues" evidence="1">
    <location>
        <begin position="422"/>
        <end position="448"/>
    </location>
</feature>
<evidence type="ECO:0000256" key="1">
    <source>
        <dbReference type="SAM" id="MobiDB-lite"/>
    </source>
</evidence>
<evidence type="ECO:0000313" key="2">
    <source>
        <dbReference type="EMBL" id="KAH9317385.1"/>
    </source>
</evidence>
<feature type="compositionally biased region" description="Polar residues" evidence="1">
    <location>
        <begin position="511"/>
        <end position="532"/>
    </location>
</feature>
<dbReference type="OMA" id="MHKMENS"/>
<feature type="compositionally biased region" description="Polar residues" evidence="1">
    <location>
        <begin position="9"/>
        <end position="37"/>
    </location>
</feature>
<comment type="caution">
    <text evidence="2">The sequence shown here is derived from an EMBL/GenBank/DDBJ whole genome shotgun (WGS) entry which is preliminary data.</text>
</comment>
<feature type="compositionally biased region" description="Basic and acidic residues" evidence="1">
    <location>
        <begin position="590"/>
        <end position="600"/>
    </location>
</feature>
<feature type="region of interest" description="Disordered" evidence="1">
    <location>
        <begin position="1220"/>
        <end position="1274"/>
    </location>
</feature>